<keyword evidence="2 4" id="KW-0378">Hydrolase</keyword>
<organism evidence="4 5">
    <name type="scientific">Meiothermus granaticius NBRC 107808</name>
    <dbReference type="NCBI Taxonomy" id="1227551"/>
    <lineage>
        <taxon>Bacteria</taxon>
        <taxon>Thermotogati</taxon>
        <taxon>Deinococcota</taxon>
        <taxon>Deinococci</taxon>
        <taxon>Thermales</taxon>
        <taxon>Thermaceae</taxon>
        <taxon>Meiothermus</taxon>
    </lineage>
</organism>
<sequence length="441" mass="47090">MRLLAFLAMMMTMALAGPNPLEALLQQGPIPAPGKPAFPAHVGVLVMEAQSGQVLFQSRADEAYVPASNLKLFSTSAALYTLGPSFRFETSALASGLADGRVARLTLKGTGDPTLTLGGAANSLEALARALAAKGLREVAELRVDDFAFDWPRWGNGWMWDDSEYPMGALFLDGEGAPYGEMVKEKEALAKGEEPNPTLITDPKVYPLQVGALFKAQLERAGIKVASLIRARAEPTDKPLASVSSRPLAEIVTEANKWSVNIYAEQLYARLGLGSDGTPSTPQRSAAALAEFLKKAGLEPEGWRIRDGSGLSRYNLVTPRQVATLLRYVYLNPLGTPSSPAEAYAERTNPLIRSLPLAGTGEATPEAQNAGGTLRNRLVGSGLEVWAKTGSMTGIASLSGYLRARSGRVLIFSLLMDNYPGPLGDLRNLQDALIKAMAEAY</sequence>
<dbReference type="PRINTS" id="PR00922">
    <property type="entry name" value="DADACBPTASE3"/>
</dbReference>
<dbReference type="Gene3D" id="3.40.710.10">
    <property type="entry name" value="DD-peptidase/beta-lactamase superfamily"/>
    <property type="match status" value="2"/>
</dbReference>
<proteinExistence type="inferred from homology"/>
<dbReference type="GO" id="GO:0009002">
    <property type="term" value="F:serine-type D-Ala-D-Ala carboxypeptidase activity"/>
    <property type="evidence" value="ECO:0007669"/>
    <property type="project" value="UniProtKB-EC"/>
</dbReference>
<keyword evidence="5" id="KW-1185">Reference proteome</keyword>
<dbReference type="GO" id="GO:0000270">
    <property type="term" value="P:peptidoglycan metabolic process"/>
    <property type="evidence" value="ECO:0007669"/>
    <property type="project" value="TreeGrafter"/>
</dbReference>
<dbReference type="GO" id="GO:0006508">
    <property type="term" value="P:proteolysis"/>
    <property type="evidence" value="ECO:0007669"/>
    <property type="project" value="InterPro"/>
</dbReference>
<feature type="signal peptide" evidence="3">
    <location>
        <begin position="1"/>
        <end position="16"/>
    </location>
</feature>
<evidence type="ECO:0000313" key="4">
    <source>
        <dbReference type="EMBL" id="RIH92571.1"/>
    </source>
</evidence>
<dbReference type="PANTHER" id="PTHR30023">
    <property type="entry name" value="D-ALANYL-D-ALANINE CARBOXYPEPTIDASE"/>
    <property type="match status" value="1"/>
</dbReference>
<dbReference type="SUPFAM" id="SSF56601">
    <property type="entry name" value="beta-lactamase/transpeptidase-like"/>
    <property type="match status" value="1"/>
</dbReference>
<accession>A0A399FCW7</accession>
<dbReference type="Proteomes" id="UP000266178">
    <property type="component" value="Unassembled WGS sequence"/>
</dbReference>
<dbReference type="InterPro" id="IPR000667">
    <property type="entry name" value="Peptidase_S13"/>
</dbReference>
<evidence type="ECO:0000313" key="5">
    <source>
        <dbReference type="Proteomes" id="UP000266178"/>
    </source>
</evidence>
<evidence type="ECO:0000256" key="2">
    <source>
        <dbReference type="ARBA" id="ARBA00022801"/>
    </source>
</evidence>
<comment type="similarity">
    <text evidence="1">Belongs to the peptidase S13 family.</text>
</comment>
<dbReference type="PANTHER" id="PTHR30023:SF0">
    <property type="entry name" value="PENICILLIN-SENSITIVE CARBOXYPEPTIDASE A"/>
    <property type="match status" value="1"/>
</dbReference>
<gene>
    <name evidence="4" type="primary">dacC</name>
    <name evidence="4" type="ORF">Mgrana_01471</name>
</gene>
<protein>
    <submittedName>
        <fullName evidence="4">D-alanyl-D-alanine carboxypeptidase DacC</fullName>
        <ecNumber evidence="4">3.4.16.4</ecNumber>
    </submittedName>
</protein>
<dbReference type="RefSeq" id="WP_119356972.1">
    <property type="nucleotide sequence ID" value="NZ_BJXM01000020.1"/>
</dbReference>
<feature type="chain" id="PRO_5030071938" evidence="3">
    <location>
        <begin position="17"/>
        <end position="441"/>
    </location>
</feature>
<dbReference type="OrthoDB" id="56883at2"/>
<dbReference type="NCBIfam" id="TIGR00666">
    <property type="entry name" value="PBP4"/>
    <property type="match status" value="1"/>
</dbReference>
<dbReference type="AlphaFoldDB" id="A0A399FCW7"/>
<reference evidence="4 5" key="1">
    <citation type="submission" date="2018-08" db="EMBL/GenBank/DDBJ databases">
        <title>Meiothermus granaticius genome AF-68 sequencing project.</title>
        <authorList>
            <person name="Da Costa M.S."/>
            <person name="Albuquerque L."/>
            <person name="Raposo P."/>
            <person name="Froufe H.J.C."/>
            <person name="Barroso C.S."/>
            <person name="Egas C."/>
        </authorList>
    </citation>
    <scope>NUCLEOTIDE SEQUENCE [LARGE SCALE GENOMIC DNA]</scope>
    <source>
        <strain evidence="4 5">AF-68</strain>
    </source>
</reference>
<dbReference type="EC" id="3.4.16.4" evidence="4"/>
<keyword evidence="4" id="KW-0121">Carboxypeptidase</keyword>
<name>A0A399FCW7_9DEIN</name>
<evidence type="ECO:0000256" key="3">
    <source>
        <dbReference type="SAM" id="SignalP"/>
    </source>
</evidence>
<dbReference type="Pfam" id="PF02113">
    <property type="entry name" value="Peptidase_S13"/>
    <property type="match status" value="2"/>
</dbReference>
<evidence type="ECO:0000256" key="1">
    <source>
        <dbReference type="ARBA" id="ARBA00006096"/>
    </source>
</evidence>
<keyword evidence="4" id="KW-0645">Protease</keyword>
<dbReference type="InterPro" id="IPR012338">
    <property type="entry name" value="Beta-lactam/transpept-like"/>
</dbReference>
<keyword evidence="3" id="KW-0732">Signal</keyword>
<comment type="caution">
    <text evidence="4">The sequence shown here is derived from an EMBL/GenBank/DDBJ whole genome shotgun (WGS) entry which is preliminary data.</text>
</comment>
<dbReference type="EMBL" id="QWLB01000017">
    <property type="protein sequence ID" value="RIH92571.1"/>
    <property type="molecule type" value="Genomic_DNA"/>
</dbReference>